<evidence type="ECO:0000256" key="1">
    <source>
        <dbReference type="SAM" id="Phobius"/>
    </source>
</evidence>
<name>A0A420WYF2_9GAMM</name>
<dbReference type="AlphaFoldDB" id="A0A420WYF2"/>
<accession>A0A420WYF2</accession>
<reference evidence="2 3" key="1">
    <citation type="submission" date="2018-10" db="EMBL/GenBank/DDBJ databases">
        <title>Genomic Encyclopedia of Type Strains, Phase IV (KMG-IV): sequencing the most valuable type-strain genomes for metagenomic binning, comparative biology and taxonomic classification.</title>
        <authorList>
            <person name="Goeker M."/>
        </authorList>
    </citation>
    <scope>NUCLEOTIDE SEQUENCE [LARGE SCALE GENOMIC DNA]</scope>
    <source>
        <strain evidence="2 3">DSM 23229</strain>
    </source>
</reference>
<feature type="transmembrane region" description="Helical" evidence="1">
    <location>
        <begin position="6"/>
        <end position="31"/>
    </location>
</feature>
<keyword evidence="1" id="KW-0472">Membrane</keyword>
<feature type="transmembrane region" description="Helical" evidence="1">
    <location>
        <begin position="43"/>
        <end position="62"/>
    </location>
</feature>
<keyword evidence="1" id="KW-0812">Transmembrane</keyword>
<proteinExistence type="predicted"/>
<gene>
    <name evidence="2" type="ORF">C7446_1190</name>
</gene>
<evidence type="ECO:0000313" key="3">
    <source>
        <dbReference type="Proteomes" id="UP000281975"/>
    </source>
</evidence>
<organism evidence="2 3">
    <name type="scientific">Kushneria sinocarnis</name>
    <dbReference type="NCBI Taxonomy" id="595502"/>
    <lineage>
        <taxon>Bacteria</taxon>
        <taxon>Pseudomonadati</taxon>
        <taxon>Pseudomonadota</taxon>
        <taxon>Gammaproteobacteria</taxon>
        <taxon>Oceanospirillales</taxon>
        <taxon>Halomonadaceae</taxon>
        <taxon>Kushneria</taxon>
    </lineage>
</organism>
<dbReference type="Proteomes" id="UP000281975">
    <property type="component" value="Unassembled WGS sequence"/>
</dbReference>
<comment type="caution">
    <text evidence="2">The sequence shown here is derived from an EMBL/GenBank/DDBJ whole genome shotgun (WGS) entry which is preliminary data.</text>
</comment>
<dbReference type="EMBL" id="RBIN01000003">
    <property type="protein sequence ID" value="RKR06252.1"/>
    <property type="molecule type" value="Genomic_DNA"/>
</dbReference>
<protein>
    <submittedName>
        <fullName evidence="2">Uncharacterized protein</fullName>
    </submittedName>
</protein>
<keyword evidence="3" id="KW-1185">Reference proteome</keyword>
<dbReference type="RefSeq" id="WP_121172175.1">
    <property type="nucleotide sequence ID" value="NZ_RBIN01000003.1"/>
</dbReference>
<evidence type="ECO:0000313" key="2">
    <source>
        <dbReference type="EMBL" id="RKR06252.1"/>
    </source>
</evidence>
<keyword evidence="1" id="KW-1133">Transmembrane helix</keyword>
<sequence length="69" mass="7578">MSGFENMVLWFATFSPITISVGMALIVAGIVKRKRQRPWANTFCLLGIVIMIMAAAGAWYIGQVYTPPA</sequence>